<evidence type="ECO:0000259" key="4">
    <source>
        <dbReference type="PROSITE" id="PS50949"/>
    </source>
</evidence>
<dbReference type="AlphaFoldDB" id="A0A2A5W9E1"/>
<dbReference type="EMBL" id="NTJZ01000013">
    <property type="protein sequence ID" value="PDH32786.1"/>
    <property type="molecule type" value="Genomic_DNA"/>
</dbReference>
<dbReference type="PANTHER" id="PTHR43537:SF24">
    <property type="entry name" value="GLUCONATE OPERON TRANSCRIPTIONAL REPRESSOR"/>
    <property type="match status" value="1"/>
</dbReference>
<dbReference type="SUPFAM" id="SSF46785">
    <property type="entry name" value="Winged helix' DNA-binding domain"/>
    <property type="match status" value="1"/>
</dbReference>
<keyword evidence="1" id="KW-0805">Transcription regulation</keyword>
<keyword evidence="3" id="KW-0804">Transcription</keyword>
<evidence type="ECO:0000256" key="1">
    <source>
        <dbReference type="ARBA" id="ARBA00023015"/>
    </source>
</evidence>
<protein>
    <recommendedName>
        <fullName evidence="4">HTH gntR-type domain-containing protein</fullName>
    </recommendedName>
</protein>
<dbReference type="Gene3D" id="1.20.120.530">
    <property type="entry name" value="GntR ligand-binding domain-like"/>
    <property type="match status" value="1"/>
</dbReference>
<dbReference type="CDD" id="cd07377">
    <property type="entry name" value="WHTH_GntR"/>
    <property type="match status" value="1"/>
</dbReference>
<dbReference type="SUPFAM" id="SSF48008">
    <property type="entry name" value="GntR ligand-binding domain-like"/>
    <property type="match status" value="1"/>
</dbReference>
<evidence type="ECO:0000313" key="6">
    <source>
        <dbReference type="Proteomes" id="UP000219329"/>
    </source>
</evidence>
<dbReference type="InterPro" id="IPR036390">
    <property type="entry name" value="WH_DNA-bd_sf"/>
</dbReference>
<dbReference type="Pfam" id="PF00392">
    <property type="entry name" value="GntR"/>
    <property type="match status" value="1"/>
</dbReference>
<dbReference type="SMART" id="SM00345">
    <property type="entry name" value="HTH_GNTR"/>
    <property type="match status" value="1"/>
</dbReference>
<dbReference type="InterPro" id="IPR000524">
    <property type="entry name" value="Tscrpt_reg_HTH_GntR"/>
</dbReference>
<feature type="domain" description="HTH gntR-type" evidence="4">
    <location>
        <begin position="4"/>
        <end position="71"/>
    </location>
</feature>
<dbReference type="Gene3D" id="1.10.10.10">
    <property type="entry name" value="Winged helix-like DNA-binding domain superfamily/Winged helix DNA-binding domain"/>
    <property type="match status" value="1"/>
</dbReference>
<proteinExistence type="predicted"/>
<sequence>MTQNTITHEIAHKMRTDILRQRYVCGDRLPSERDLAAGFDASRGAVREALSQLEQSGLIKIQPGGARVRPIQSASISVLGPLMTLDESPDPVLIDQFLQTFAALSALTAREAINYANNEEMNRLRQMVVSLNRQSKDYEAMQPQWREFLRVLAEIADNLVIHLIGNDLRAQFVDQMVKLGIQPELRKKVVNEVLSTLKTSVTEGKGDLAQLAVQQYFDELRHSVAEFFDNQRGSYREEEI</sequence>
<name>A0A2A5W9E1_9GAMM</name>
<dbReference type="InterPro" id="IPR028374">
    <property type="entry name" value="FadR_C"/>
</dbReference>
<dbReference type="Pfam" id="PF07840">
    <property type="entry name" value="FadR_C"/>
    <property type="match status" value="1"/>
</dbReference>
<dbReference type="PROSITE" id="PS50949">
    <property type="entry name" value="HTH_GNTR"/>
    <property type="match status" value="1"/>
</dbReference>
<evidence type="ECO:0000256" key="2">
    <source>
        <dbReference type="ARBA" id="ARBA00023125"/>
    </source>
</evidence>
<dbReference type="GO" id="GO:0003677">
    <property type="term" value="F:DNA binding"/>
    <property type="evidence" value="ECO:0007669"/>
    <property type="project" value="UniProtKB-KW"/>
</dbReference>
<dbReference type="InterPro" id="IPR036388">
    <property type="entry name" value="WH-like_DNA-bd_sf"/>
</dbReference>
<reference evidence="5 6" key="1">
    <citation type="submission" date="2017-08" db="EMBL/GenBank/DDBJ databases">
        <title>Fine stratification of microbial communities through a metagenomic profile of the photic zone.</title>
        <authorList>
            <person name="Haro-Moreno J.M."/>
            <person name="Lopez-Perez M."/>
            <person name="De La Torre J."/>
            <person name="Picazo A."/>
            <person name="Camacho A."/>
            <person name="Rodriguez-Valera F."/>
        </authorList>
    </citation>
    <scope>NUCLEOTIDE SEQUENCE [LARGE SCALE GENOMIC DNA]</scope>
    <source>
        <strain evidence="5">MED-G28</strain>
    </source>
</reference>
<dbReference type="InterPro" id="IPR008920">
    <property type="entry name" value="TF_FadR/GntR_C"/>
</dbReference>
<accession>A0A2A5W9E1</accession>
<keyword evidence="2" id="KW-0238">DNA-binding</keyword>
<dbReference type="GO" id="GO:0019217">
    <property type="term" value="P:regulation of fatty acid metabolic process"/>
    <property type="evidence" value="ECO:0007669"/>
    <property type="project" value="InterPro"/>
</dbReference>
<evidence type="ECO:0000256" key="3">
    <source>
        <dbReference type="ARBA" id="ARBA00023163"/>
    </source>
</evidence>
<organism evidence="5 6">
    <name type="scientific">OM182 bacterium MED-G28</name>
    <dbReference type="NCBI Taxonomy" id="1986256"/>
    <lineage>
        <taxon>Bacteria</taxon>
        <taxon>Pseudomonadati</taxon>
        <taxon>Pseudomonadota</taxon>
        <taxon>Gammaproteobacteria</taxon>
        <taxon>OMG group</taxon>
        <taxon>OM182 clade</taxon>
    </lineage>
</organism>
<dbReference type="GO" id="GO:0000062">
    <property type="term" value="F:fatty-acyl-CoA binding"/>
    <property type="evidence" value="ECO:0007669"/>
    <property type="project" value="InterPro"/>
</dbReference>
<evidence type="ECO:0000313" key="5">
    <source>
        <dbReference type="EMBL" id="PDH32786.1"/>
    </source>
</evidence>
<dbReference type="GO" id="GO:0003700">
    <property type="term" value="F:DNA-binding transcription factor activity"/>
    <property type="evidence" value="ECO:0007669"/>
    <property type="project" value="InterPro"/>
</dbReference>
<dbReference type="PRINTS" id="PR00035">
    <property type="entry name" value="HTHGNTR"/>
</dbReference>
<gene>
    <name evidence="5" type="ORF">CNF02_11025</name>
</gene>
<dbReference type="Proteomes" id="UP000219329">
    <property type="component" value="Unassembled WGS sequence"/>
</dbReference>
<dbReference type="PANTHER" id="PTHR43537">
    <property type="entry name" value="TRANSCRIPTIONAL REGULATOR, GNTR FAMILY"/>
    <property type="match status" value="1"/>
</dbReference>
<comment type="caution">
    <text evidence="5">The sequence shown here is derived from an EMBL/GenBank/DDBJ whole genome shotgun (WGS) entry which is preliminary data.</text>
</comment>